<comment type="caution">
    <text evidence="1">The sequence shown here is derived from an EMBL/GenBank/DDBJ whole genome shotgun (WGS) entry which is preliminary data.</text>
</comment>
<gene>
    <name evidence="1" type="ORF">COV00_02180</name>
</gene>
<dbReference type="EMBL" id="PFEP01000030">
    <property type="protein sequence ID" value="PJE72982.1"/>
    <property type="molecule type" value="Genomic_DNA"/>
</dbReference>
<dbReference type="AlphaFoldDB" id="A0A2M8L8N3"/>
<reference evidence="2" key="1">
    <citation type="submission" date="2017-09" db="EMBL/GenBank/DDBJ databases">
        <title>Depth-based differentiation of microbial function through sediment-hosted aquifers and enrichment of novel symbionts in the deep terrestrial subsurface.</title>
        <authorList>
            <person name="Probst A.J."/>
            <person name="Ladd B."/>
            <person name="Jarett J.K."/>
            <person name="Geller-Mcgrath D.E."/>
            <person name="Sieber C.M.K."/>
            <person name="Emerson J.B."/>
            <person name="Anantharaman K."/>
            <person name="Thomas B.C."/>
            <person name="Malmstrom R."/>
            <person name="Stieglmeier M."/>
            <person name="Klingl A."/>
            <person name="Woyke T."/>
            <person name="Ryan C.M."/>
            <person name="Banfield J.F."/>
        </authorList>
    </citation>
    <scope>NUCLEOTIDE SEQUENCE [LARGE SCALE GENOMIC DNA]</scope>
</reference>
<evidence type="ECO:0000313" key="1">
    <source>
        <dbReference type="EMBL" id="PJE72982.1"/>
    </source>
</evidence>
<dbReference type="Proteomes" id="UP000230603">
    <property type="component" value="Unassembled WGS sequence"/>
</dbReference>
<accession>A0A2M8L8N3</accession>
<name>A0A2M8L8N3_9BACT</name>
<evidence type="ECO:0000313" key="2">
    <source>
        <dbReference type="Proteomes" id="UP000230603"/>
    </source>
</evidence>
<organism evidence="1 2">
    <name type="scientific">Candidatus Tagabacteria bacterium CG10_big_fil_rev_8_21_14_0_10_40_13</name>
    <dbReference type="NCBI Taxonomy" id="1975022"/>
    <lineage>
        <taxon>Bacteria</taxon>
        <taxon>Candidatus Tagaibacteriota</taxon>
    </lineage>
</organism>
<protein>
    <submittedName>
        <fullName evidence="1">Uncharacterized protein</fullName>
    </submittedName>
</protein>
<proteinExistence type="predicted"/>
<sequence>MNNQTYKDILKRYLELKPKILGAVRISETRGKYDVVNGNIHNEFVKTRDELGRYLEFLSDNELSKIFTDPVIGPKAGAILDERIKTKLLKKMEF</sequence>